<name>A0A106BUK7_THIDE</name>
<keyword evidence="6 8" id="KW-0560">Oxidoreductase</keyword>
<dbReference type="GO" id="GO:0005829">
    <property type="term" value="C:cytosol"/>
    <property type="evidence" value="ECO:0007669"/>
    <property type="project" value="TreeGrafter"/>
</dbReference>
<dbReference type="PRINTS" id="PR00070">
    <property type="entry name" value="DHFR"/>
</dbReference>
<evidence type="ECO:0000256" key="1">
    <source>
        <dbReference type="ARBA" id="ARBA00004903"/>
    </source>
</evidence>
<evidence type="ECO:0000256" key="4">
    <source>
        <dbReference type="ARBA" id="ARBA00022563"/>
    </source>
</evidence>
<dbReference type="CDD" id="cd00209">
    <property type="entry name" value="DHFR"/>
    <property type="match status" value="1"/>
</dbReference>
<keyword evidence="5 8" id="KW-0521">NADP</keyword>
<dbReference type="InterPro" id="IPR017925">
    <property type="entry name" value="DHFR_CS"/>
</dbReference>
<dbReference type="EC" id="1.5.1.3" evidence="3 8"/>
<keyword evidence="12" id="KW-1185">Reference proteome</keyword>
<sequence>MTPAKHPRISVIAALAKNRVIGIENRLPWRLPEDLAHFKALTLGHPILMGRKTFESLGRPLPGRTNIVITRNPDYCKDGCLVAASISAALALCKDADEVFFIGGADLYAQAIPLADRLYLTEVDIEAEGDAWFPDYDRSVFREVSRDSHTGEKGDVLGFDFVVYGRRSR</sequence>
<evidence type="ECO:0000256" key="7">
    <source>
        <dbReference type="ARBA" id="ARBA00025067"/>
    </source>
</evidence>
<comment type="pathway">
    <text evidence="1 8">Cofactor biosynthesis; tetrahydrofolate biosynthesis; 5,6,7,8-tetrahydrofolate from 7,8-dihydrofolate: step 1/1.</text>
</comment>
<organism evidence="11 12">
    <name type="scientific">Thiobacillus denitrificans</name>
    <dbReference type="NCBI Taxonomy" id="36861"/>
    <lineage>
        <taxon>Bacteria</taxon>
        <taxon>Pseudomonadati</taxon>
        <taxon>Pseudomonadota</taxon>
        <taxon>Betaproteobacteria</taxon>
        <taxon>Nitrosomonadales</taxon>
        <taxon>Thiobacillaceae</taxon>
        <taxon>Thiobacillus</taxon>
    </lineage>
</organism>
<dbReference type="GO" id="GO:0046452">
    <property type="term" value="P:dihydrofolate metabolic process"/>
    <property type="evidence" value="ECO:0007669"/>
    <property type="project" value="TreeGrafter"/>
</dbReference>
<dbReference type="SUPFAM" id="SSF53597">
    <property type="entry name" value="Dihydrofolate reductase-like"/>
    <property type="match status" value="1"/>
</dbReference>
<comment type="catalytic activity">
    <reaction evidence="8">
        <text>(6S)-5,6,7,8-tetrahydrofolate + NADP(+) = 7,8-dihydrofolate + NADPH + H(+)</text>
        <dbReference type="Rhea" id="RHEA:15009"/>
        <dbReference type="ChEBI" id="CHEBI:15378"/>
        <dbReference type="ChEBI" id="CHEBI:57451"/>
        <dbReference type="ChEBI" id="CHEBI:57453"/>
        <dbReference type="ChEBI" id="CHEBI:57783"/>
        <dbReference type="ChEBI" id="CHEBI:58349"/>
        <dbReference type="EC" id="1.5.1.3"/>
    </reaction>
</comment>
<dbReference type="PATRIC" id="fig|36861.3.peg.3368"/>
<evidence type="ECO:0000256" key="3">
    <source>
        <dbReference type="ARBA" id="ARBA00012856"/>
    </source>
</evidence>
<evidence type="ECO:0000313" key="11">
    <source>
        <dbReference type="EMBL" id="KVW98905.1"/>
    </source>
</evidence>
<dbReference type="PROSITE" id="PS00075">
    <property type="entry name" value="DHFR_1"/>
    <property type="match status" value="1"/>
</dbReference>
<evidence type="ECO:0000259" key="10">
    <source>
        <dbReference type="PROSITE" id="PS51330"/>
    </source>
</evidence>
<evidence type="ECO:0000256" key="9">
    <source>
        <dbReference type="RuleBase" id="RU004474"/>
    </source>
</evidence>
<reference evidence="11 12" key="1">
    <citation type="journal article" date="2015" name="Appl. Environ. Microbiol.">
        <title>Aerobic and Anaerobic Thiosulfate Oxidation by a Cold-Adapted, Subglacial Chemoautotroph.</title>
        <authorList>
            <person name="Harrold Z.R."/>
            <person name="Skidmore M.L."/>
            <person name="Hamilton T.L."/>
            <person name="Desch L."/>
            <person name="Amada K."/>
            <person name="van Gelder W."/>
            <person name="Glover K."/>
            <person name="Roden E.E."/>
            <person name="Boyd E.S."/>
        </authorList>
    </citation>
    <scope>NUCLEOTIDE SEQUENCE [LARGE SCALE GENOMIC DNA]</scope>
    <source>
        <strain evidence="11 12">RG</strain>
    </source>
</reference>
<dbReference type="PIRSF" id="PIRSF000194">
    <property type="entry name" value="DHFR"/>
    <property type="match status" value="1"/>
</dbReference>
<dbReference type="GO" id="GO:0046655">
    <property type="term" value="P:folic acid metabolic process"/>
    <property type="evidence" value="ECO:0007669"/>
    <property type="project" value="TreeGrafter"/>
</dbReference>
<evidence type="ECO:0000256" key="8">
    <source>
        <dbReference type="PIRNR" id="PIRNR000194"/>
    </source>
</evidence>
<dbReference type="GO" id="GO:0046654">
    <property type="term" value="P:tetrahydrofolate biosynthetic process"/>
    <property type="evidence" value="ECO:0007669"/>
    <property type="project" value="UniProtKB-UniPathway"/>
</dbReference>
<dbReference type="RefSeq" id="WP_059751675.1">
    <property type="nucleotide sequence ID" value="NZ_LDUG01000008.1"/>
</dbReference>
<comment type="function">
    <text evidence="7 8">Key enzyme in folate metabolism. Catalyzes an essential reaction for de novo glycine and purine synthesis, and for DNA precursor synthesis.</text>
</comment>
<dbReference type="STRING" id="1123392.GCA_000376425_00165"/>
<feature type="domain" description="DHFR" evidence="10">
    <location>
        <begin position="8"/>
        <end position="166"/>
    </location>
</feature>
<dbReference type="GO" id="GO:0070401">
    <property type="term" value="F:NADP+ binding"/>
    <property type="evidence" value="ECO:0007669"/>
    <property type="project" value="UniProtKB-ARBA"/>
</dbReference>
<dbReference type="GO" id="GO:0004146">
    <property type="term" value="F:dihydrofolate reductase activity"/>
    <property type="evidence" value="ECO:0007669"/>
    <property type="project" value="UniProtKB-EC"/>
</dbReference>
<dbReference type="Pfam" id="PF00186">
    <property type="entry name" value="DHFR_1"/>
    <property type="match status" value="1"/>
</dbReference>
<evidence type="ECO:0000256" key="2">
    <source>
        <dbReference type="ARBA" id="ARBA00009539"/>
    </source>
</evidence>
<accession>A0A106BUK7</accession>
<dbReference type="FunFam" id="3.40.430.10:FF:000001">
    <property type="entry name" value="Dihydrofolate reductase"/>
    <property type="match status" value="1"/>
</dbReference>
<dbReference type="UniPathway" id="UPA00077">
    <property type="reaction ID" value="UER00158"/>
</dbReference>
<dbReference type="EMBL" id="LDUG01000008">
    <property type="protein sequence ID" value="KVW98905.1"/>
    <property type="molecule type" value="Genomic_DNA"/>
</dbReference>
<dbReference type="InterPro" id="IPR024072">
    <property type="entry name" value="DHFR-like_dom_sf"/>
</dbReference>
<protein>
    <recommendedName>
        <fullName evidence="3 8">Dihydrofolate reductase</fullName>
        <ecNumber evidence="3 8">1.5.1.3</ecNumber>
    </recommendedName>
</protein>
<dbReference type="GO" id="GO:0016301">
    <property type="term" value="F:kinase activity"/>
    <property type="evidence" value="ECO:0007669"/>
    <property type="project" value="UniProtKB-KW"/>
</dbReference>
<evidence type="ECO:0000256" key="6">
    <source>
        <dbReference type="ARBA" id="ARBA00023002"/>
    </source>
</evidence>
<dbReference type="InterPro" id="IPR012259">
    <property type="entry name" value="DHFR"/>
</dbReference>
<dbReference type="PROSITE" id="PS51330">
    <property type="entry name" value="DHFR_2"/>
    <property type="match status" value="1"/>
</dbReference>
<dbReference type="InterPro" id="IPR001796">
    <property type="entry name" value="DHFR_dom"/>
</dbReference>
<keyword evidence="4 8" id="KW-0554">One-carbon metabolism</keyword>
<dbReference type="Gene3D" id="3.40.430.10">
    <property type="entry name" value="Dihydrofolate Reductase, subunit A"/>
    <property type="match status" value="1"/>
</dbReference>
<dbReference type="OrthoDB" id="9804315at2"/>
<proteinExistence type="inferred from homology"/>
<dbReference type="PANTHER" id="PTHR48069">
    <property type="entry name" value="DIHYDROFOLATE REDUCTASE"/>
    <property type="match status" value="1"/>
</dbReference>
<evidence type="ECO:0000313" key="12">
    <source>
        <dbReference type="Proteomes" id="UP000064243"/>
    </source>
</evidence>
<dbReference type="AlphaFoldDB" id="A0A106BUK7"/>
<keyword evidence="11" id="KW-0418">Kinase</keyword>
<dbReference type="Proteomes" id="UP000064243">
    <property type="component" value="Unassembled WGS sequence"/>
</dbReference>
<comment type="caution">
    <text evidence="11">The sequence shown here is derived from an EMBL/GenBank/DDBJ whole genome shotgun (WGS) entry which is preliminary data.</text>
</comment>
<evidence type="ECO:0000256" key="5">
    <source>
        <dbReference type="ARBA" id="ARBA00022857"/>
    </source>
</evidence>
<gene>
    <name evidence="11" type="ORF">ABW22_02510</name>
</gene>
<comment type="similarity">
    <text evidence="2 8 9">Belongs to the dihydrofolate reductase family.</text>
</comment>
<dbReference type="PANTHER" id="PTHR48069:SF3">
    <property type="entry name" value="DIHYDROFOLATE REDUCTASE"/>
    <property type="match status" value="1"/>
</dbReference>
<keyword evidence="11" id="KW-0808">Transferase</keyword>
<dbReference type="GO" id="GO:0006730">
    <property type="term" value="P:one-carbon metabolic process"/>
    <property type="evidence" value="ECO:0007669"/>
    <property type="project" value="UniProtKB-KW"/>
</dbReference>